<dbReference type="Gene3D" id="3.40.50.720">
    <property type="entry name" value="NAD(P)-binding Rossmann-like Domain"/>
    <property type="match status" value="1"/>
</dbReference>
<keyword evidence="3" id="KW-1185">Reference proteome</keyword>
<dbReference type="PANTHER" id="PTHR43162">
    <property type="match status" value="1"/>
</dbReference>
<proteinExistence type="predicted"/>
<dbReference type="CDD" id="cd05269">
    <property type="entry name" value="TMR_SDR_a"/>
    <property type="match status" value="1"/>
</dbReference>
<dbReference type="PANTHER" id="PTHR43162:SF1">
    <property type="entry name" value="PRESTALK A DIFFERENTIATION PROTEIN A"/>
    <property type="match status" value="1"/>
</dbReference>
<protein>
    <submittedName>
        <fullName evidence="2">SDR family oxidoreductase</fullName>
    </submittedName>
</protein>
<feature type="domain" description="NmrA-like" evidence="1">
    <location>
        <begin position="5"/>
        <end position="225"/>
    </location>
</feature>
<dbReference type="Pfam" id="PF05368">
    <property type="entry name" value="NmrA"/>
    <property type="match status" value="1"/>
</dbReference>
<name>A0ABP8EP39_9MICO</name>
<evidence type="ECO:0000313" key="3">
    <source>
        <dbReference type="Proteomes" id="UP001499841"/>
    </source>
</evidence>
<evidence type="ECO:0000259" key="1">
    <source>
        <dbReference type="Pfam" id="PF05368"/>
    </source>
</evidence>
<dbReference type="SUPFAM" id="SSF51735">
    <property type="entry name" value="NAD(P)-binding Rossmann-fold domains"/>
    <property type="match status" value="1"/>
</dbReference>
<comment type="caution">
    <text evidence="2">The sequence shown here is derived from an EMBL/GenBank/DDBJ whole genome shotgun (WGS) entry which is preliminary data.</text>
</comment>
<accession>A0ABP8EP39</accession>
<reference evidence="3" key="1">
    <citation type="journal article" date="2019" name="Int. J. Syst. Evol. Microbiol.">
        <title>The Global Catalogue of Microorganisms (GCM) 10K type strain sequencing project: providing services to taxonomists for standard genome sequencing and annotation.</title>
        <authorList>
            <consortium name="The Broad Institute Genomics Platform"/>
            <consortium name="The Broad Institute Genome Sequencing Center for Infectious Disease"/>
            <person name="Wu L."/>
            <person name="Ma J."/>
        </authorList>
    </citation>
    <scope>NUCLEOTIDE SEQUENCE [LARGE SCALE GENOMIC DNA]</scope>
    <source>
        <strain evidence="3">JCM 17459</strain>
    </source>
</reference>
<dbReference type="InterPro" id="IPR008030">
    <property type="entry name" value="NmrA-like"/>
</dbReference>
<dbReference type="RefSeq" id="WP_345036279.1">
    <property type="nucleotide sequence ID" value="NZ_BAABBA010000001.1"/>
</dbReference>
<dbReference type="InterPro" id="IPR036291">
    <property type="entry name" value="NAD(P)-bd_dom_sf"/>
</dbReference>
<organism evidence="2 3">
    <name type="scientific">Georgenia daeguensis</name>
    <dbReference type="NCBI Taxonomy" id="908355"/>
    <lineage>
        <taxon>Bacteria</taxon>
        <taxon>Bacillati</taxon>
        <taxon>Actinomycetota</taxon>
        <taxon>Actinomycetes</taxon>
        <taxon>Micrococcales</taxon>
        <taxon>Bogoriellaceae</taxon>
        <taxon>Georgenia</taxon>
    </lineage>
</organism>
<sequence>MSTPVVAVTGATGRLGGRVARRLSAAGVAQRLVVRDAARAPDLPGASVAVAEYGDGPAGRAALSGVGTLFMVSASESPDRAAEHRTFVDSAVAAGVERIVYISFYGASPDATFAHARLHWETEEYLRSTGLATVMLRDNLYLDFLPALMGEDGVIRGPAGDGRLSAVAQDDIADAAAAVLSDPARHDGKVYDLTGPEELTMTEVAAILTAHLGRQVRYVDETLEQAYASRAHYGAPQWEVDAWVSTYTAVAAGEMAGVSPDVADLAGHPATTLAELLARG</sequence>
<dbReference type="Gene3D" id="3.90.25.10">
    <property type="entry name" value="UDP-galactose 4-epimerase, domain 1"/>
    <property type="match status" value="1"/>
</dbReference>
<dbReference type="Proteomes" id="UP001499841">
    <property type="component" value="Unassembled WGS sequence"/>
</dbReference>
<gene>
    <name evidence="2" type="ORF">GCM10022262_00330</name>
</gene>
<dbReference type="InterPro" id="IPR051604">
    <property type="entry name" value="Ergot_Alk_Oxidoreductase"/>
</dbReference>
<evidence type="ECO:0000313" key="2">
    <source>
        <dbReference type="EMBL" id="GAA4285674.1"/>
    </source>
</evidence>
<dbReference type="EMBL" id="BAABBA010000001">
    <property type="protein sequence ID" value="GAA4285674.1"/>
    <property type="molecule type" value="Genomic_DNA"/>
</dbReference>